<name>A0ABQ8NZ28_PYRGI</name>
<feature type="compositionally biased region" description="Low complexity" evidence="7">
    <location>
        <begin position="152"/>
        <end position="165"/>
    </location>
</feature>
<keyword evidence="5" id="KW-0804">Transcription</keyword>
<reference evidence="9" key="1">
    <citation type="submission" date="2021-01" db="EMBL/GenBank/DDBJ databases">
        <title>Deciphering the adaptive evolutionary patterns associated with biogeogrpahic diversity in the finger millet blast pathogen Magnaporthe oryzae in Eastern Africa.</title>
        <authorList>
            <person name="Onyema G."/>
            <person name="Shittu T.A."/>
            <person name="Dodsworth S."/>
            <person name="Devilliers S."/>
            <person name="Muthumeenakshi S."/>
            <person name="Sreenivasaprasad S."/>
        </authorList>
    </citation>
    <scope>NUCLEOTIDE SEQUENCE</scope>
    <source>
        <strain evidence="9">D15/s37</strain>
    </source>
</reference>
<evidence type="ECO:0000259" key="8">
    <source>
        <dbReference type="PROSITE" id="PS50048"/>
    </source>
</evidence>
<feature type="region of interest" description="Disordered" evidence="7">
    <location>
        <begin position="146"/>
        <end position="293"/>
    </location>
</feature>
<protein>
    <recommendedName>
        <fullName evidence="8">Zn(2)-C6 fungal-type domain-containing protein</fullName>
    </recommendedName>
</protein>
<feature type="domain" description="Zn(2)-C6 fungal-type" evidence="8">
    <location>
        <begin position="347"/>
        <end position="375"/>
    </location>
</feature>
<keyword evidence="10" id="KW-1185">Reference proteome</keyword>
<feature type="compositionally biased region" description="Polar residues" evidence="7">
    <location>
        <begin position="174"/>
        <end position="195"/>
    </location>
</feature>
<evidence type="ECO:0000256" key="4">
    <source>
        <dbReference type="ARBA" id="ARBA00023125"/>
    </source>
</evidence>
<keyword evidence="4" id="KW-0238">DNA-binding</keyword>
<comment type="caution">
    <text evidence="9">The sequence shown here is derived from an EMBL/GenBank/DDBJ whole genome shotgun (WGS) entry which is preliminary data.</text>
</comment>
<feature type="compositionally biased region" description="Polar residues" evidence="7">
    <location>
        <begin position="386"/>
        <end position="407"/>
    </location>
</feature>
<evidence type="ECO:0000313" key="9">
    <source>
        <dbReference type="EMBL" id="KAI6304210.1"/>
    </source>
</evidence>
<feature type="compositionally biased region" description="Low complexity" evidence="7">
    <location>
        <begin position="30"/>
        <end position="47"/>
    </location>
</feature>
<sequence length="798" mass="86056">MLQPSLYTAASPPVKDEPKLEREPEKALESEQQQQQQLTQRRLSPPQHQVLQGTPDAQRHELKQEELDQAALLHHCQAHASLVGRPTPAVSAADTGSSRVSSPAEDRKDLKGAVSTVSVVSTTSTYPSGVSAAADHSNIPERKADCRVSPHSESQAASAGEEQAGIVKVEPIRRSSTASNPPISLTNRTAGVASSVSPEPMSNGPPPPVGHPRQHVSYPEQHQPTYSQAPMPSGPYGYSPITTQPPMDPYRAGQQPLPPNHAMALPSMRSLAPLQHQQQQQQQHHQHPQHAMSMTHAPIPTAYYAQHMMNPYGMGPDLRFALPLTDPRIQMSGGRNKKEIKRRTKTGCLTCRKRRIKCDETHPTCNNCKKSKRECAGYDPLFTNVTTPPGPSTIQPASLPPQATTGTGPVPGSAPGSITGTAPSTGSPSLSPYSNHLPAPVVPSNYAPAPTPPQGHHYDPNPSSASSASAPVALSSSNSIDYSGGIDPALDTAEPEGAALTHTSTQAKVMKVDELCALAGPPPPPPQNPAGRETLDEILKIYYEIYVPGLASFFETHWYNFKPEGTNPSTILTKNSNAVNLLASFLDALNQTKKNTDATQVAAAGAIETRVVWGLATLAYTIPAATNPAGDDPLPQDNGAEVRNRLHVFETLLSGTYLNINPCVPPPRKGDPHRIREFEFWYYLAESLRVGEAPSVVQQRDAAISRIRNLLDGRENRDVCYSIRVLRELAPKFPPGFESSLPQHLDEGDQRNRLAVAAQFIKDEARTSGGTTNVVRRLAELAIKAFIAPGVNIVRRPS</sequence>
<dbReference type="InterPro" id="IPR052360">
    <property type="entry name" value="Transcr_Regulatory_Proteins"/>
</dbReference>
<evidence type="ECO:0000256" key="2">
    <source>
        <dbReference type="ARBA" id="ARBA00022833"/>
    </source>
</evidence>
<dbReference type="EMBL" id="JABSND010000006">
    <property type="protein sequence ID" value="KAI6304210.1"/>
    <property type="molecule type" value="Genomic_DNA"/>
</dbReference>
<evidence type="ECO:0000256" key="3">
    <source>
        <dbReference type="ARBA" id="ARBA00023015"/>
    </source>
</evidence>
<evidence type="ECO:0000313" key="10">
    <source>
        <dbReference type="Proteomes" id="UP001059893"/>
    </source>
</evidence>
<proteinExistence type="predicted"/>
<accession>A0ABQ8NZ28</accession>
<keyword evidence="6" id="KW-0539">Nucleus</keyword>
<feature type="compositionally biased region" description="Polar residues" evidence="7">
    <location>
        <begin position="220"/>
        <end position="230"/>
    </location>
</feature>
<dbReference type="PANTHER" id="PTHR36206">
    <property type="entry name" value="ASPERCRYPTIN BIOSYNTHESIS CLUSTER-SPECIFIC TRANSCRIPTION REGULATOR ATNN-RELATED"/>
    <property type="match status" value="1"/>
</dbReference>
<dbReference type="Gene3D" id="4.10.240.10">
    <property type="entry name" value="Zn(2)-C6 fungal-type DNA-binding domain"/>
    <property type="match status" value="1"/>
</dbReference>
<evidence type="ECO:0000256" key="5">
    <source>
        <dbReference type="ARBA" id="ARBA00023163"/>
    </source>
</evidence>
<feature type="region of interest" description="Disordered" evidence="7">
    <location>
        <begin position="1"/>
        <end position="57"/>
    </location>
</feature>
<keyword evidence="3" id="KW-0805">Transcription regulation</keyword>
<dbReference type="InterPro" id="IPR036864">
    <property type="entry name" value="Zn2-C6_fun-type_DNA-bd_sf"/>
</dbReference>
<dbReference type="InterPro" id="IPR001138">
    <property type="entry name" value="Zn2Cys6_DnaBD"/>
</dbReference>
<keyword evidence="1" id="KW-0479">Metal-binding</keyword>
<dbReference type="PROSITE" id="PS00463">
    <property type="entry name" value="ZN2_CY6_FUNGAL_1"/>
    <property type="match status" value="1"/>
</dbReference>
<evidence type="ECO:0000256" key="7">
    <source>
        <dbReference type="SAM" id="MobiDB-lite"/>
    </source>
</evidence>
<feature type="region of interest" description="Disordered" evidence="7">
    <location>
        <begin position="386"/>
        <end position="472"/>
    </location>
</feature>
<dbReference type="Proteomes" id="UP001059893">
    <property type="component" value="Unassembled WGS sequence"/>
</dbReference>
<evidence type="ECO:0000256" key="1">
    <source>
        <dbReference type="ARBA" id="ARBA00022723"/>
    </source>
</evidence>
<dbReference type="PANTHER" id="PTHR36206:SF13">
    <property type="entry name" value="TRANSCRIPTIONAL REGULATORY PROTEIN MOC3"/>
    <property type="match status" value="1"/>
</dbReference>
<dbReference type="CDD" id="cd00067">
    <property type="entry name" value="GAL4"/>
    <property type="match status" value="1"/>
</dbReference>
<organism evidence="9 10">
    <name type="scientific">Pyricularia grisea</name>
    <name type="common">Crabgrass-specific blast fungus</name>
    <name type="synonym">Magnaporthe grisea</name>
    <dbReference type="NCBI Taxonomy" id="148305"/>
    <lineage>
        <taxon>Eukaryota</taxon>
        <taxon>Fungi</taxon>
        <taxon>Dikarya</taxon>
        <taxon>Ascomycota</taxon>
        <taxon>Pezizomycotina</taxon>
        <taxon>Sordariomycetes</taxon>
        <taxon>Sordariomycetidae</taxon>
        <taxon>Magnaporthales</taxon>
        <taxon>Pyriculariaceae</taxon>
        <taxon>Pyricularia</taxon>
    </lineage>
</organism>
<gene>
    <name evidence="9" type="ORF">MCOR33_000724</name>
</gene>
<dbReference type="PROSITE" id="PS50048">
    <property type="entry name" value="ZN2_CY6_FUNGAL_2"/>
    <property type="match status" value="1"/>
</dbReference>
<dbReference type="Pfam" id="PF00172">
    <property type="entry name" value="Zn_clus"/>
    <property type="match status" value="1"/>
</dbReference>
<dbReference type="SUPFAM" id="SSF57701">
    <property type="entry name" value="Zn2/Cys6 DNA-binding domain"/>
    <property type="match status" value="1"/>
</dbReference>
<feature type="region of interest" description="Disordered" evidence="7">
    <location>
        <begin position="84"/>
        <end position="111"/>
    </location>
</feature>
<dbReference type="SMART" id="SM00066">
    <property type="entry name" value="GAL4"/>
    <property type="match status" value="1"/>
</dbReference>
<feature type="compositionally biased region" description="Low complexity" evidence="7">
    <location>
        <begin position="460"/>
        <end position="472"/>
    </location>
</feature>
<evidence type="ECO:0000256" key="6">
    <source>
        <dbReference type="ARBA" id="ARBA00023242"/>
    </source>
</evidence>
<keyword evidence="2" id="KW-0862">Zinc</keyword>
<feature type="compositionally biased region" description="Polar residues" evidence="7">
    <location>
        <begin position="416"/>
        <end position="434"/>
    </location>
</feature>
<feature type="compositionally biased region" description="Basic and acidic residues" evidence="7">
    <location>
        <begin position="14"/>
        <end position="29"/>
    </location>
</feature>